<dbReference type="OrthoDB" id="448051at2759"/>
<proteinExistence type="inferred from homology"/>
<feature type="signal peptide" evidence="5">
    <location>
        <begin position="1"/>
        <end position="26"/>
    </location>
</feature>
<keyword evidence="4" id="KW-0378">Hydrolase</keyword>
<evidence type="ECO:0000313" key="7">
    <source>
        <dbReference type="Proteomes" id="UP000657918"/>
    </source>
</evidence>
<keyword evidence="7" id="KW-1185">Reference proteome</keyword>
<evidence type="ECO:0008006" key="8">
    <source>
        <dbReference type="Google" id="ProtNLM"/>
    </source>
</evidence>
<feature type="chain" id="PRO_5033029329" description="Lipid droplet-associated hydrolase" evidence="5">
    <location>
        <begin position="27"/>
        <end position="355"/>
    </location>
</feature>
<comment type="similarity">
    <text evidence="2">Belongs to the AB hydrolase superfamily. LDAH family.</text>
</comment>
<evidence type="ECO:0000256" key="3">
    <source>
        <dbReference type="ARBA" id="ARBA00022677"/>
    </source>
</evidence>
<keyword evidence="3" id="KW-0551">Lipid droplet</keyword>
<dbReference type="PANTHER" id="PTHR13390">
    <property type="entry name" value="LIPASE"/>
    <property type="match status" value="1"/>
</dbReference>
<dbReference type="AlphaFoldDB" id="A0A835MPI5"/>
<dbReference type="PANTHER" id="PTHR13390:SF0">
    <property type="entry name" value="LIPID DROPLET-ASSOCIATED HYDROLASE"/>
    <property type="match status" value="1"/>
</dbReference>
<protein>
    <recommendedName>
        <fullName evidence="8">Lipid droplet-associated hydrolase</fullName>
    </recommendedName>
</protein>
<organism evidence="6 7">
    <name type="scientific">Salix dunnii</name>
    <dbReference type="NCBI Taxonomy" id="1413687"/>
    <lineage>
        <taxon>Eukaryota</taxon>
        <taxon>Viridiplantae</taxon>
        <taxon>Streptophyta</taxon>
        <taxon>Embryophyta</taxon>
        <taxon>Tracheophyta</taxon>
        <taxon>Spermatophyta</taxon>
        <taxon>Magnoliopsida</taxon>
        <taxon>eudicotyledons</taxon>
        <taxon>Gunneridae</taxon>
        <taxon>Pentapetalae</taxon>
        <taxon>rosids</taxon>
        <taxon>fabids</taxon>
        <taxon>Malpighiales</taxon>
        <taxon>Salicaceae</taxon>
        <taxon>Saliceae</taxon>
        <taxon>Salix</taxon>
    </lineage>
</organism>
<evidence type="ECO:0000313" key="6">
    <source>
        <dbReference type="EMBL" id="KAF9664898.1"/>
    </source>
</evidence>
<comment type="caution">
    <text evidence="6">The sequence shown here is derived from an EMBL/GenBank/DDBJ whole genome shotgun (WGS) entry which is preliminary data.</text>
</comment>
<dbReference type="Gene3D" id="3.40.50.1820">
    <property type="entry name" value="alpha/beta hydrolase"/>
    <property type="match status" value="1"/>
</dbReference>
<dbReference type="Proteomes" id="UP000657918">
    <property type="component" value="Chromosome 16"/>
</dbReference>
<gene>
    <name evidence="6" type="ORF">SADUNF_Sadunf16G0065800</name>
</gene>
<dbReference type="GO" id="GO:0016298">
    <property type="term" value="F:lipase activity"/>
    <property type="evidence" value="ECO:0007669"/>
    <property type="project" value="InterPro"/>
</dbReference>
<dbReference type="Pfam" id="PF10230">
    <property type="entry name" value="LIDHydrolase"/>
    <property type="match status" value="1"/>
</dbReference>
<name>A0A835MPI5_9ROSI</name>
<dbReference type="InterPro" id="IPR029058">
    <property type="entry name" value="AB_hydrolase_fold"/>
</dbReference>
<dbReference type="GO" id="GO:0005811">
    <property type="term" value="C:lipid droplet"/>
    <property type="evidence" value="ECO:0007669"/>
    <property type="project" value="UniProtKB-SubCell"/>
</dbReference>
<dbReference type="GO" id="GO:0019915">
    <property type="term" value="P:lipid storage"/>
    <property type="evidence" value="ECO:0007669"/>
    <property type="project" value="InterPro"/>
</dbReference>
<dbReference type="InterPro" id="IPR019363">
    <property type="entry name" value="LDAH"/>
</dbReference>
<evidence type="ECO:0000256" key="5">
    <source>
        <dbReference type="SAM" id="SignalP"/>
    </source>
</evidence>
<dbReference type="SUPFAM" id="SSF53474">
    <property type="entry name" value="alpha/beta-Hydrolases"/>
    <property type="match status" value="1"/>
</dbReference>
<reference evidence="6 7" key="1">
    <citation type="submission" date="2020-10" db="EMBL/GenBank/DDBJ databases">
        <title>Plant Genome Project.</title>
        <authorList>
            <person name="Zhang R.-G."/>
        </authorList>
    </citation>
    <scope>NUCLEOTIDE SEQUENCE [LARGE SCALE GENOMIC DNA]</scope>
    <source>
        <strain evidence="6">FAFU-HL-1</strain>
        <tissue evidence="6">Leaf</tissue>
    </source>
</reference>
<keyword evidence="5" id="KW-0732">Signal</keyword>
<evidence type="ECO:0000256" key="4">
    <source>
        <dbReference type="ARBA" id="ARBA00022801"/>
    </source>
</evidence>
<accession>A0A835MPI5</accession>
<sequence>MICSCRSLHASALSFLLFFTFRRSRGRDMSSPNSLLSNPRKIATSRLSKVSGHTTELLEIQSDKPTCHVLFIPGNPGQAIPFDVCYSIRISVVSFYKDFLESLIGSTGSCSRYKIKLIIRCLPSYFIGFQRTVGLVDFIKQELQNIEIPIVLVGHSIGSYISLEILRSLEKVTYLIGLYPFLMLNPLSKQQSNIENVAESSILSALLSFSVATLGLLPQCTLRFMVSKSLGSSWSDTAIDAACSHLLQYHTFRNMLYMALMEFRKLSEMPDWAFMRENYEKIAFLFGVDDHWGPLQMFEEALFNSLSCSQISKQVPGISLSIEREGHAHSFCCTEAGSEWVAQHVASLIKKKISS</sequence>
<dbReference type="EMBL" id="JADGMS010000016">
    <property type="protein sequence ID" value="KAF9664898.1"/>
    <property type="molecule type" value="Genomic_DNA"/>
</dbReference>
<comment type="subcellular location">
    <subcellularLocation>
        <location evidence="1">Lipid droplet</location>
    </subcellularLocation>
</comment>
<evidence type="ECO:0000256" key="1">
    <source>
        <dbReference type="ARBA" id="ARBA00004502"/>
    </source>
</evidence>
<evidence type="ECO:0000256" key="2">
    <source>
        <dbReference type="ARBA" id="ARBA00008300"/>
    </source>
</evidence>